<feature type="domain" description="AAA+ ATPase" evidence="1">
    <location>
        <begin position="56"/>
        <end position="230"/>
    </location>
</feature>
<organism evidence="2 3">
    <name type="scientific">Jiella avicenniae</name>
    <dbReference type="NCBI Taxonomy" id="2907202"/>
    <lineage>
        <taxon>Bacteria</taxon>
        <taxon>Pseudomonadati</taxon>
        <taxon>Pseudomonadota</taxon>
        <taxon>Alphaproteobacteria</taxon>
        <taxon>Hyphomicrobiales</taxon>
        <taxon>Aurantimonadaceae</taxon>
        <taxon>Jiella</taxon>
    </lineage>
</organism>
<comment type="caution">
    <text evidence="2">The sequence shown here is derived from an EMBL/GenBank/DDBJ whole genome shotgun (WGS) entry which is preliminary data.</text>
</comment>
<dbReference type="SUPFAM" id="SSF52540">
    <property type="entry name" value="P-loop containing nucleoside triphosphate hydrolases"/>
    <property type="match status" value="1"/>
</dbReference>
<dbReference type="Pfam" id="PF13481">
    <property type="entry name" value="AAA_25"/>
    <property type="match status" value="1"/>
</dbReference>
<dbReference type="EMBL" id="JAJUWU010000011">
    <property type="protein sequence ID" value="MCE7028923.1"/>
    <property type="molecule type" value="Genomic_DNA"/>
</dbReference>
<protein>
    <submittedName>
        <fullName evidence="2">AAA family ATPase</fullName>
    </submittedName>
</protein>
<keyword evidence="3" id="KW-1185">Reference proteome</keyword>
<evidence type="ECO:0000313" key="3">
    <source>
        <dbReference type="Proteomes" id="UP001139035"/>
    </source>
</evidence>
<dbReference type="Proteomes" id="UP001139035">
    <property type="component" value="Unassembled WGS sequence"/>
</dbReference>
<dbReference type="InterPro" id="IPR027417">
    <property type="entry name" value="P-loop_NTPase"/>
</dbReference>
<proteinExistence type="predicted"/>
<dbReference type="Gene3D" id="3.40.50.300">
    <property type="entry name" value="P-loop containing nucleotide triphosphate hydrolases"/>
    <property type="match status" value="1"/>
</dbReference>
<dbReference type="InterPro" id="IPR003593">
    <property type="entry name" value="AAA+_ATPase"/>
</dbReference>
<dbReference type="SMART" id="SM00382">
    <property type="entry name" value="AAA"/>
    <property type="match status" value="1"/>
</dbReference>
<sequence length="362" mass="39046">MSTATKEASAVERAPLVAVQGNILRSSYIRHLGNIVQDVRSPPGTRDRHIIEGVIPNGLSLLFGPSGCGKTGIAINMALAVGSGSPWAGIPVSKGGVIYLTAEDHFGVLDRLAAACEAAGLNPTTTHVAVKRFDEPEMTVPEAAKQMAELTGEPVRLIIVDTLSAAFPEEDQDRASGATKIMRALQTIQEGVKAGVLVLHHPGKGGGRQPTGSGVFFNRSDSVIRAEKRAGFTSLTVEKRRDGPTGAAFRYEIAGHPFETSRGTLDLQVIRDVRPTTESDIREGEEKQKRYEQTDTDVATARLRELDRTGPVSLKAWQAACFAAWAGKPSDGVPPVLWTRSDFQRRVSECQEQERPIQRSFG</sequence>
<evidence type="ECO:0000313" key="2">
    <source>
        <dbReference type="EMBL" id="MCE7028923.1"/>
    </source>
</evidence>
<accession>A0A9X1P452</accession>
<feature type="non-terminal residue" evidence="2">
    <location>
        <position position="362"/>
    </location>
</feature>
<dbReference type="RefSeq" id="WP_233719919.1">
    <property type="nucleotide sequence ID" value="NZ_JAJUWU010000011.1"/>
</dbReference>
<gene>
    <name evidence="2" type="ORF">LZD57_13060</name>
</gene>
<dbReference type="AlphaFoldDB" id="A0A9X1P452"/>
<reference evidence="2" key="1">
    <citation type="submission" date="2022-01" db="EMBL/GenBank/DDBJ databases">
        <title>Jiella avicenniae sp. nov., a novel endophytic bacterium isolated from bark of Avicennia marina.</title>
        <authorList>
            <person name="Tuo L."/>
        </authorList>
    </citation>
    <scope>NUCLEOTIDE SEQUENCE</scope>
    <source>
        <strain evidence="2">CBK1P-4</strain>
    </source>
</reference>
<evidence type="ECO:0000259" key="1">
    <source>
        <dbReference type="SMART" id="SM00382"/>
    </source>
</evidence>
<name>A0A9X1P452_9HYPH</name>